<protein>
    <submittedName>
        <fullName evidence="1">Uncharacterized protein</fullName>
    </submittedName>
</protein>
<reference evidence="1" key="1">
    <citation type="submission" date="2021-05" db="EMBL/GenBank/DDBJ databases">
        <authorList>
            <person name="Scholz U."/>
            <person name="Mascher M."/>
            <person name="Fiebig A."/>
        </authorList>
    </citation>
    <scope>NUCLEOTIDE SEQUENCE [LARGE SCALE GENOMIC DNA]</scope>
</reference>
<dbReference type="Proteomes" id="UP001732700">
    <property type="component" value="Chromosome 2A"/>
</dbReference>
<keyword evidence="2" id="KW-1185">Reference proteome</keyword>
<sequence length="376" mass="40645">MHPTPPHPYLSSERTHAGSGIKFRVKIPLDRHRAYKIVTSPPASRSPFFLLRYYFPPLPRIERATCSLPSIDHSFFSFDLIAMRVQCDVCGVEPAAVLCCADEAALCSACNRRVHLANKLAGKHRRITLLQPSSATDDAGPLCDVCKERRGVVFCVEDRAILCADCDEPIHSANELTAKHSRFLLVGAKLSAEPVDKEMPSPDGSADELDDSSASAAEVDAPAVLEASHGDGGGAEVRQEDSSSISDYLTNICPGWRVEDLILDDAAFAAAAAAKQKGRDEQVPFLDADLFDVVAGGRPGKRGGSWAPHVPQTPAPPAWGLDEVAFSMVAPAPAKAKQGHVREWYHSDSDSDVFAVPEISPPPPSKRARPSSFWYQ</sequence>
<reference evidence="1" key="2">
    <citation type="submission" date="2025-09" db="UniProtKB">
        <authorList>
            <consortium name="EnsemblPlants"/>
        </authorList>
    </citation>
    <scope>IDENTIFICATION</scope>
</reference>
<evidence type="ECO:0000313" key="1">
    <source>
        <dbReference type="EnsemblPlants" id="AVESA.00010b.r2.2AG0251210.1.CDS"/>
    </source>
</evidence>
<dbReference type="EnsemblPlants" id="AVESA.00010b.r2.2AG0251210.1">
    <property type="protein sequence ID" value="AVESA.00010b.r2.2AG0251210.1.CDS"/>
    <property type="gene ID" value="AVESA.00010b.r2.2AG0251210"/>
</dbReference>
<accession>A0ACD5UI39</accession>
<evidence type="ECO:0000313" key="2">
    <source>
        <dbReference type="Proteomes" id="UP001732700"/>
    </source>
</evidence>
<name>A0ACD5UI39_AVESA</name>
<proteinExistence type="predicted"/>
<organism evidence="1 2">
    <name type="scientific">Avena sativa</name>
    <name type="common">Oat</name>
    <dbReference type="NCBI Taxonomy" id="4498"/>
    <lineage>
        <taxon>Eukaryota</taxon>
        <taxon>Viridiplantae</taxon>
        <taxon>Streptophyta</taxon>
        <taxon>Embryophyta</taxon>
        <taxon>Tracheophyta</taxon>
        <taxon>Spermatophyta</taxon>
        <taxon>Magnoliopsida</taxon>
        <taxon>Liliopsida</taxon>
        <taxon>Poales</taxon>
        <taxon>Poaceae</taxon>
        <taxon>BOP clade</taxon>
        <taxon>Pooideae</taxon>
        <taxon>Poodae</taxon>
        <taxon>Poeae</taxon>
        <taxon>Poeae Chloroplast Group 1 (Aveneae type)</taxon>
        <taxon>Aveninae</taxon>
        <taxon>Avena</taxon>
    </lineage>
</organism>